<evidence type="ECO:0000256" key="1">
    <source>
        <dbReference type="ARBA" id="ARBA00001946"/>
    </source>
</evidence>
<dbReference type="GO" id="GO:0005829">
    <property type="term" value="C:cytosol"/>
    <property type="evidence" value="ECO:0007669"/>
    <property type="project" value="TreeGrafter"/>
</dbReference>
<keyword evidence="7" id="KW-0460">Magnesium</keyword>
<evidence type="ECO:0000256" key="2">
    <source>
        <dbReference type="ARBA" id="ARBA00010231"/>
    </source>
</evidence>
<reference evidence="13" key="1">
    <citation type="submission" date="2020-10" db="EMBL/GenBank/DDBJ databases">
        <authorList>
            <person name="Gilroy R."/>
        </authorList>
    </citation>
    <scope>NUCLEOTIDE SEQUENCE</scope>
    <source>
        <strain evidence="13">18911</strain>
    </source>
</reference>
<dbReference type="Gene3D" id="3.40.120.10">
    <property type="entry name" value="Alpha-D-Glucose-1,6-Bisphosphate, subunit A, domain 3"/>
    <property type="match status" value="3"/>
</dbReference>
<dbReference type="InterPro" id="IPR036900">
    <property type="entry name" value="A-D-PHexomutase_C_sf"/>
</dbReference>
<gene>
    <name evidence="13" type="ORF">IAB05_06440</name>
</gene>
<feature type="domain" description="Alpha-D-phosphohexomutase alpha/beta/alpha" evidence="12">
    <location>
        <begin position="248"/>
        <end position="353"/>
    </location>
</feature>
<dbReference type="PANTHER" id="PTHR42946:SF1">
    <property type="entry name" value="PHOSPHOGLUCOMUTASE (ALPHA-D-GLUCOSE-1,6-BISPHOSPHATE-DEPENDENT)"/>
    <property type="match status" value="1"/>
</dbReference>
<evidence type="ECO:0000256" key="6">
    <source>
        <dbReference type="ARBA" id="ARBA00022737"/>
    </source>
</evidence>
<dbReference type="InterPro" id="IPR005841">
    <property type="entry name" value="Alpha-D-phosphohexomutase_SF"/>
</dbReference>
<dbReference type="Pfam" id="PF02879">
    <property type="entry name" value="PGM_PMM_II"/>
    <property type="match status" value="1"/>
</dbReference>
<name>A0A9D1SIM2_9FIRM</name>
<dbReference type="InterPro" id="IPR016066">
    <property type="entry name" value="A-D-PHexomutase_CS"/>
</dbReference>
<dbReference type="Pfam" id="PF00132">
    <property type="entry name" value="Hexapep"/>
    <property type="match status" value="2"/>
</dbReference>
<accession>A0A9D1SIM2</accession>
<dbReference type="Gene3D" id="2.160.10.10">
    <property type="entry name" value="Hexapeptide repeat proteins"/>
    <property type="match status" value="1"/>
</dbReference>
<feature type="domain" description="Alpha-D-phosphohexomutase alpha/beta/alpha" evidence="11">
    <location>
        <begin position="152"/>
        <end position="242"/>
    </location>
</feature>
<evidence type="ECO:0000259" key="10">
    <source>
        <dbReference type="Pfam" id="PF02878"/>
    </source>
</evidence>
<dbReference type="GO" id="GO:0009252">
    <property type="term" value="P:peptidoglycan biosynthetic process"/>
    <property type="evidence" value="ECO:0007669"/>
    <property type="project" value="TreeGrafter"/>
</dbReference>
<comment type="similarity">
    <text evidence="2">Belongs to the phosphohexose mutase family.</text>
</comment>
<dbReference type="GO" id="GO:0004615">
    <property type="term" value="F:phosphomannomutase activity"/>
    <property type="evidence" value="ECO:0007669"/>
    <property type="project" value="TreeGrafter"/>
</dbReference>
<keyword evidence="5" id="KW-0479">Metal-binding</keyword>
<dbReference type="PROSITE" id="PS00710">
    <property type="entry name" value="PGM_PMM"/>
    <property type="match status" value="1"/>
</dbReference>
<dbReference type="GO" id="GO:0006048">
    <property type="term" value="P:UDP-N-acetylglucosamine biosynthetic process"/>
    <property type="evidence" value="ECO:0007669"/>
    <property type="project" value="InterPro"/>
</dbReference>
<dbReference type="Pfam" id="PF02878">
    <property type="entry name" value="PGM_PMM_I"/>
    <property type="match status" value="1"/>
</dbReference>
<dbReference type="Gene3D" id="3.30.310.50">
    <property type="entry name" value="Alpha-D-phosphohexomutase, C-terminal domain"/>
    <property type="match status" value="1"/>
</dbReference>
<dbReference type="InterPro" id="IPR005843">
    <property type="entry name" value="A-D-PHexomutase_C"/>
</dbReference>
<dbReference type="GO" id="GO:0008966">
    <property type="term" value="F:phosphoglucosamine mutase activity"/>
    <property type="evidence" value="ECO:0007669"/>
    <property type="project" value="TreeGrafter"/>
</dbReference>
<feature type="domain" description="Alpha-D-phosphohexomutase C-terminal" evidence="9">
    <location>
        <begin position="391"/>
        <end position="419"/>
    </location>
</feature>
<dbReference type="Pfam" id="PF00408">
    <property type="entry name" value="PGM_PMM_IV"/>
    <property type="match status" value="1"/>
</dbReference>
<evidence type="ECO:0000259" key="11">
    <source>
        <dbReference type="Pfam" id="PF02879"/>
    </source>
</evidence>
<reference evidence="13" key="2">
    <citation type="journal article" date="2021" name="PeerJ">
        <title>Extensive microbial diversity within the chicken gut microbiome revealed by metagenomics and culture.</title>
        <authorList>
            <person name="Gilroy R."/>
            <person name="Ravi A."/>
            <person name="Getino M."/>
            <person name="Pursley I."/>
            <person name="Horton D.L."/>
            <person name="Alikhan N.F."/>
            <person name="Baker D."/>
            <person name="Gharbi K."/>
            <person name="Hall N."/>
            <person name="Watson M."/>
            <person name="Adriaenssens E.M."/>
            <person name="Foster-Nyarko E."/>
            <person name="Jarju S."/>
            <person name="Secka A."/>
            <person name="Antonio M."/>
            <person name="Oren A."/>
            <person name="Chaudhuri R.R."/>
            <person name="La Ragione R."/>
            <person name="Hildebrand F."/>
            <person name="Pallen M.J."/>
        </authorList>
    </citation>
    <scope>NUCLEOTIDE SEQUENCE</scope>
    <source>
        <strain evidence="13">18911</strain>
    </source>
</reference>
<dbReference type="GO" id="GO:0019134">
    <property type="term" value="F:glucosamine-1-phosphate N-acetyltransferase activity"/>
    <property type="evidence" value="ECO:0007669"/>
    <property type="project" value="InterPro"/>
</dbReference>
<evidence type="ECO:0000256" key="8">
    <source>
        <dbReference type="ARBA" id="ARBA00023235"/>
    </source>
</evidence>
<dbReference type="InterPro" id="IPR005845">
    <property type="entry name" value="A-D-PHexomutase_a/b/a-II"/>
</dbReference>
<evidence type="ECO:0000256" key="5">
    <source>
        <dbReference type="ARBA" id="ARBA00022723"/>
    </source>
</evidence>
<dbReference type="InterPro" id="IPR001451">
    <property type="entry name" value="Hexapep"/>
</dbReference>
<evidence type="ECO:0000256" key="3">
    <source>
        <dbReference type="ARBA" id="ARBA00022553"/>
    </source>
</evidence>
<sequence length="665" mass="70386">MKNYFGTDGIRGNEKIFTPEFIGAVVRAIAVYYGKPEIMIGRDPRRSGKRITELFAAAATAEGMRVTDAGMVPTPALAYLTVQRGAGLGVMVSASHNPPEYNGLKLFSDKGAKITTREEEELSAVIEKELNVKVLPPETDCGIVSDGSLIEEYISGIGGMIETDLSGMKVVIDGGFGAAGGAAAKLFTAFGATVELLNDADGERINVGTGAAHPEYLLKVAEGSDLAFSYDGDGDRVMCVRKSRIVSGDEMMYIIAKNMIKNSSLRCPVAVGTIMTNYGAEEAFKRLGITLYRTPVGDKFVSEAMTECGAQLGGESSGHIILKDFENTGDGILTSLMVAKAFVEYGEDADEGYFEFPAAATGIPADDFEKSVFRSSAEIAAYLAAEERSAGVRIIGRPSGTEPVIRLTVEAESGQTAQSTLSKAATYIKTFITKKMEITASEKCNTEPQNENITTETLNRIRNAGGIIVEPKLTYISPEVTVEKGAVIYPFVRLSGKTVIGAGAEVNSFSVLEDTVVGEGTKVGYTSATGAVIGKNCTVGPFTTLRKGAVIGDGCRVGDYVEVKNSILRDGVKAAHLAYIGDAEVGEGTNIGCGTVFANYDGKFKHRTEVGKNVFVGCNANLIAPIKVGDGAFIAGGSTVTDDVPAGEICFGRARQVNRPKKRKE</sequence>
<dbReference type="GO" id="GO:0005975">
    <property type="term" value="P:carbohydrate metabolic process"/>
    <property type="evidence" value="ECO:0007669"/>
    <property type="project" value="InterPro"/>
</dbReference>
<comment type="caution">
    <text evidence="13">The sequence shown here is derived from an EMBL/GenBank/DDBJ whole genome shotgun (WGS) entry which is preliminary data.</text>
</comment>
<evidence type="ECO:0000256" key="4">
    <source>
        <dbReference type="ARBA" id="ARBA00022679"/>
    </source>
</evidence>
<dbReference type="Proteomes" id="UP000824094">
    <property type="component" value="Unassembled WGS sequence"/>
</dbReference>
<dbReference type="CDD" id="cd03353">
    <property type="entry name" value="LbH_GlmU_C"/>
    <property type="match status" value="1"/>
</dbReference>
<dbReference type="AlphaFoldDB" id="A0A9D1SIM2"/>
<dbReference type="SUPFAM" id="SSF51161">
    <property type="entry name" value="Trimeric LpxA-like enzymes"/>
    <property type="match status" value="1"/>
</dbReference>
<dbReference type="GO" id="GO:0000287">
    <property type="term" value="F:magnesium ion binding"/>
    <property type="evidence" value="ECO:0007669"/>
    <property type="project" value="InterPro"/>
</dbReference>
<dbReference type="InterPro" id="IPR005844">
    <property type="entry name" value="A-D-PHexomutase_a/b/a-I"/>
</dbReference>
<dbReference type="InterPro" id="IPR018357">
    <property type="entry name" value="Hexapep_transf_CS"/>
</dbReference>
<keyword evidence="4" id="KW-0808">Transferase</keyword>
<dbReference type="InterPro" id="IPR005846">
    <property type="entry name" value="A-D-PHexomutase_a/b/a-III"/>
</dbReference>
<dbReference type="PANTHER" id="PTHR42946">
    <property type="entry name" value="PHOSPHOHEXOSE MUTASE"/>
    <property type="match status" value="1"/>
</dbReference>
<dbReference type="EMBL" id="DVNF01000187">
    <property type="protein sequence ID" value="HIU61012.1"/>
    <property type="molecule type" value="Genomic_DNA"/>
</dbReference>
<organism evidence="13 14">
    <name type="scientific">Candidatus Stercoripulliclostridium merdigallinarum</name>
    <dbReference type="NCBI Taxonomy" id="2840951"/>
    <lineage>
        <taxon>Bacteria</taxon>
        <taxon>Bacillati</taxon>
        <taxon>Bacillota</taxon>
        <taxon>Clostridia</taxon>
        <taxon>Eubacteriales</taxon>
        <taxon>Candidatus Stercoripulliclostridium</taxon>
    </lineage>
</organism>
<dbReference type="Pfam" id="PF02880">
    <property type="entry name" value="PGM_PMM_III"/>
    <property type="match status" value="1"/>
</dbReference>
<dbReference type="InterPro" id="IPR011004">
    <property type="entry name" value="Trimer_LpxA-like_sf"/>
</dbReference>
<keyword evidence="8" id="KW-0413">Isomerase</keyword>
<evidence type="ECO:0000259" key="9">
    <source>
        <dbReference type="Pfam" id="PF00408"/>
    </source>
</evidence>
<feature type="domain" description="Alpha-D-phosphohexomutase alpha/beta/alpha" evidence="10">
    <location>
        <begin position="3"/>
        <end position="130"/>
    </location>
</feature>
<dbReference type="InterPro" id="IPR016055">
    <property type="entry name" value="A-D-PHexomutase_a/b/a-I/II/III"/>
</dbReference>
<protein>
    <submittedName>
        <fullName evidence="13">Uncharacterized protein</fullName>
    </submittedName>
</protein>
<dbReference type="GO" id="GO:0003977">
    <property type="term" value="F:UDP-N-acetylglucosamine diphosphorylase activity"/>
    <property type="evidence" value="ECO:0007669"/>
    <property type="project" value="InterPro"/>
</dbReference>
<dbReference type="SUPFAM" id="SSF53738">
    <property type="entry name" value="Phosphoglucomutase, first 3 domains"/>
    <property type="match status" value="3"/>
</dbReference>
<evidence type="ECO:0000313" key="14">
    <source>
        <dbReference type="Proteomes" id="UP000824094"/>
    </source>
</evidence>
<dbReference type="SUPFAM" id="SSF55957">
    <property type="entry name" value="Phosphoglucomutase, C-terminal domain"/>
    <property type="match status" value="1"/>
</dbReference>
<dbReference type="InterPro" id="IPR038009">
    <property type="entry name" value="GlmU_C_LbH"/>
</dbReference>
<comment type="cofactor">
    <cofactor evidence="1">
        <name>Mg(2+)</name>
        <dbReference type="ChEBI" id="CHEBI:18420"/>
    </cofactor>
</comment>
<proteinExistence type="inferred from homology"/>
<evidence type="ECO:0000313" key="13">
    <source>
        <dbReference type="EMBL" id="HIU61012.1"/>
    </source>
</evidence>
<evidence type="ECO:0000259" key="12">
    <source>
        <dbReference type="Pfam" id="PF02880"/>
    </source>
</evidence>
<dbReference type="PROSITE" id="PS00101">
    <property type="entry name" value="HEXAPEP_TRANSFERASES"/>
    <property type="match status" value="1"/>
</dbReference>
<evidence type="ECO:0000256" key="7">
    <source>
        <dbReference type="ARBA" id="ARBA00022842"/>
    </source>
</evidence>
<keyword evidence="3" id="KW-0597">Phosphoprotein</keyword>
<dbReference type="FunFam" id="3.40.120.10:FF:000002">
    <property type="entry name" value="Phosphoglucosamine mutase"/>
    <property type="match status" value="1"/>
</dbReference>
<dbReference type="InterPro" id="IPR050060">
    <property type="entry name" value="Phosphoglucosamine_mutase"/>
</dbReference>
<keyword evidence="6" id="KW-0677">Repeat</keyword>
<dbReference type="PRINTS" id="PR00509">
    <property type="entry name" value="PGMPMM"/>
</dbReference>